<evidence type="ECO:0000313" key="3">
    <source>
        <dbReference type="Proteomes" id="UP000031368"/>
    </source>
</evidence>
<dbReference type="AlphaFoldDB" id="A0A0B4XCH6"/>
<sequence length="92" mass="9832">MKRHAAKIPASRPKTMDAAKATANCANMSSFTGAQRLDPGTEETAMALAFDLRRPIQKLDAKNIQSKALHCMAIGSIVSSFTFILALVIGVL</sequence>
<gene>
    <name evidence="2" type="ORF">RGR602_PC00175</name>
</gene>
<accession>A0A0B4XCH6</accession>
<proteinExistence type="predicted"/>
<evidence type="ECO:0000256" key="1">
    <source>
        <dbReference type="SAM" id="Phobius"/>
    </source>
</evidence>
<evidence type="ECO:0000313" key="2">
    <source>
        <dbReference type="EMBL" id="AJD44222.1"/>
    </source>
</evidence>
<dbReference type="EMBL" id="CP006880">
    <property type="protein sequence ID" value="AJD44222.1"/>
    <property type="molecule type" value="Genomic_DNA"/>
</dbReference>
<dbReference type="KEGG" id="rga:RGR602_PC00175"/>
<protein>
    <submittedName>
        <fullName evidence="2">Uncharacterized protein</fullName>
    </submittedName>
</protein>
<geneLocation type="plasmid" evidence="2 3">
    <name>pRgalR602c</name>
</geneLocation>
<keyword evidence="2" id="KW-0614">Plasmid</keyword>
<name>A0A0B4XCH6_9HYPH</name>
<keyword evidence="1" id="KW-0812">Transmembrane</keyword>
<feature type="transmembrane region" description="Helical" evidence="1">
    <location>
        <begin position="68"/>
        <end position="91"/>
    </location>
</feature>
<keyword evidence="1" id="KW-1133">Transmembrane helix</keyword>
<dbReference type="HOGENOM" id="CLU_2411118_0_0_5"/>
<reference evidence="2 3" key="1">
    <citation type="submission" date="2013-11" db="EMBL/GenBank/DDBJ databases">
        <title>Complete genome sequence of Rhizobium gallicum bv. gallicum R602.</title>
        <authorList>
            <person name="Bustos P."/>
            <person name="Santamaria R.I."/>
            <person name="Lozano L."/>
            <person name="Acosta J.L."/>
            <person name="Ormeno-Orrillo E."/>
            <person name="Rogel M.A."/>
            <person name="Romero D."/>
            <person name="Cevallos M.A."/>
            <person name="Martinez-Romero E."/>
            <person name="Gonzalez V."/>
        </authorList>
    </citation>
    <scope>NUCLEOTIDE SEQUENCE [LARGE SCALE GENOMIC DNA]</scope>
    <source>
        <strain evidence="2 3">R602</strain>
        <plasmid evidence="2 3">pRgalR602c</plasmid>
    </source>
</reference>
<dbReference type="Proteomes" id="UP000031368">
    <property type="component" value="Plasmid pRgalR602c"/>
</dbReference>
<keyword evidence="1" id="KW-0472">Membrane</keyword>
<keyword evidence="3" id="KW-1185">Reference proteome</keyword>
<organism evidence="2 3">
    <name type="scientific">Rhizobium gallicum bv. gallicum R602sp</name>
    <dbReference type="NCBI Taxonomy" id="1041138"/>
    <lineage>
        <taxon>Bacteria</taxon>
        <taxon>Pseudomonadati</taxon>
        <taxon>Pseudomonadota</taxon>
        <taxon>Alphaproteobacteria</taxon>
        <taxon>Hyphomicrobiales</taxon>
        <taxon>Rhizobiaceae</taxon>
        <taxon>Rhizobium/Agrobacterium group</taxon>
        <taxon>Rhizobium</taxon>
    </lineage>
</organism>